<dbReference type="Proteomes" id="UP000292402">
    <property type="component" value="Unassembled WGS sequence"/>
</dbReference>
<feature type="compositionally biased region" description="Polar residues" evidence="1">
    <location>
        <begin position="14"/>
        <end position="36"/>
    </location>
</feature>
<feature type="compositionally biased region" description="Polar residues" evidence="1">
    <location>
        <begin position="183"/>
        <end position="193"/>
    </location>
</feature>
<feature type="region of interest" description="Disordered" evidence="1">
    <location>
        <begin position="1"/>
        <end position="39"/>
    </location>
</feature>
<evidence type="ECO:0000313" key="3">
    <source>
        <dbReference type="Proteomes" id="UP000292402"/>
    </source>
</evidence>
<sequence>MADRHRKGKRLSQVDPSSIEDGTQGFNSWSQPLQNSDNDRGIPYANTWMNNVQDPNETTSTYSAWDGERTQQPLYQYVSGEQDATDMRAFDPQQNGFQPVMQQAMHPHYAERILDNELLPDARTQHRVGTSNTVEAQRHWSSTYDMESSVESTRNDTSRLDPWPQSPHAIENPLQGHEHDPNSALSSGFTTAQQSTQNADYSYELSGISPMIGTQDPGYVGNGSVELPFMGVDGTQTGANPDPWSPYQPPELSHLAQQSGTNHETYLGSFSGATSSTFGSDNLELGRQVVDGTQSYLSSHHVHNDGTNSGMLTRHPRHLHLHIPQEMVPAPSSLDPLFNCPTFFVRTATPPVVVSDTE</sequence>
<comment type="caution">
    <text evidence="2">The sequence shown here is derived from an EMBL/GenBank/DDBJ whole genome shotgun (WGS) entry which is preliminary data.</text>
</comment>
<dbReference type="EMBL" id="PDXA01000063">
    <property type="protein sequence ID" value="RYN36544.1"/>
    <property type="molecule type" value="Genomic_DNA"/>
</dbReference>
<accession>A0A4Q4M3D8</accession>
<organism evidence="2 3">
    <name type="scientific">Alternaria tenuissima</name>
    <dbReference type="NCBI Taxonomy" id="119927"/>
    <lineage>
        <taxon>Eukaryota</taxon>
        <taxon>Fungi</taxon>
        <taxon>Dikarya</taxon>
        <taxon>Ascomycota</taxon>
        <taxon>Pezizomycotina</taxon>
        <taxon>Dothideomycetes</taxon>
        <taxon>Pleosporomycetidae</taxon>
        <taxon>Pleosporales</taxon>
        <taxon>Pleosporineae</taxon>
        <taxon>Pleosporaceae</taxon>
        <taxon>Alternaria</taxon>
        <taxon>Alternaria sect. Alternaria</taxon>
        <taxon>Alternaria alternata complex</taxon>
    </lineage>
</organism>
<feature type="compositionally biased region" description="Polar residues" evidence="1">
    <location>
        <begin position="127"/>
        <end position="152"/>
    </location>
</feature>
<evidence type="ECO:0000313" key="2">
    <source>
        <dbReference type="EMBL" id="RYN36544.1"/>
    </source>
</evidence>
<reference evidence="3" key="1">
    <citation type="journal article" date="2019" name="bioRxiv">
        <title>Genomics, evolutionary history and diagnostics of the Alternaria alternata species group including apple and Asian pear pathotypes.</title>
        <authorList>
            <person name="Armitage A.D."/>
            <person name="Cockerton H.M."/>
            <person name="Sreenivasaprasad S."/>
            <person name="Woodhall J.W."/>
            <person name="Lane C.R."/>
            <person name="Harrison R.J."/>
            <person name="Clarkson J.P."/>
        </authorList>
    </citation>
    <scope>NUCLEOTIDE SEQUENCE [LARGE SCALE GENOMIC DNA]</scope>
    <source>
        <strain evidence="3">FERA 1082</strain>
    </source>
</reference>
<proteinExistence type="predicted"/>
<protein>
    <submittedName>
        <fullName evidence="2">Uncharacterized protein</fullName>
    </submittedName>
</protein>
<feature type="region of interest" description="Disordered" evidence="1">
    <location>
        <begin position="127"/>
        <end position="193"/>
    </location>
</feature>
<name>A0A4Q4M3D8_9PLEO</name>
<evidence type="ECO:0000256" key="1">
    <source>
        <dbReference type="SAM" id="MobiDB-lite"/>
    </source>
</evidence>
<gene>
    <name evidence="2" type="ORF">AA0114_g11609</name>
</gene>
<dbReference type="AlphaFoldDB" id="A0A4Q4M3D8"/>
<feature type="compositionally biased region" description="Basic residues" evidence="1">
    <location>
        <begin position="1"/>
        <end position="10"/>
    </location>
</feature>